<comment type="similarity">
    <text evidence="1 2">Belongs to the UPF0102 family.</text>
</comment>
<comment type="caution">
    <text evidence="3">The sequence shown here is derived from an EMBL/GenBank/DDBJ whole genome shotgun (WGS) entry which is preliminary data.</text>
</comment>
<dbReference type="Gene3D" id="3.40.1350.10">
    <property type="match status" value="1"/>
</dbReference>
<dbReference type="NCBIfam" id="NF009154">
    <property type="entry name" value="PRK12497.3-3"/>
    <property type="match status" value="1"/>
</dbReference>
<dbReference type="NCBIfam" id="NF009150">
    <property type="entry name" value="PRK12497.1-3"/>
    <property type="match status" value="1"/>
</dbReference>
<dbReference type="Pfam" id="PF02021">
    <property type="entry name" value="UPF0102"/>
    <property type="match status" value="1"/>
</dbReference>
<dbReference type="Proteomes" id="UP001208017">
    <property type="component" value="Unassembled WGS sequence"/>
</dbReference>
<keyword evidence="4" id="KW-1185">Reference proteome</keyword>
<organism evidence="3 4">
    <name type="scientific">Tumebacillus lacus</name>
    <dbReference type="NCBI Taxonomy" id="2995335"/>
    <lineage>
        <taxon>Bacteria</taxon>
        <taxon>Bacillati</taxon>
        <taxon>Bacillota</taxon>
        <taxon>Bacilli</taxon>
        <taxon>Bacillales</taxon>
        <taxon>Alicyclobacillaceae</taxon>
        <taxon>Tumebacillus</taxon>
    </lineage>
</organism>
<dbReference type="PANTHER" id="PTHR34039">
    <property type="entry name" value="UPF0102 PROTEIN YRAN"/>
    <property type="match status" value="1"/>
</dbReference>
<dbReference type="NCBIfam" id="TIGR00252">
    <property type="entry name" value="YraN family protein"/>
    <property type="match status" value="1"/>
</dbReference>
<evidence type="ECO:0000256" key="1">
    <source>
        <dbReference type="ARBA" id="ARBA00006738"/>
    </source>
</evidence>
<gene>
    <name evidence="3" type="ORF">OS242_00675</name>
</gene>
<accession>A0ABT3WV19</accession>
<name>A0ABT3WV19_9BACL</name>
<dbReference type="InterPro" id="IPR011335">
    <property type="entry name" value="Restrct_endonuc-II-like"/>
</dbReference>
<dbReference type="InterPro" id="IPR011856">
    <property type="entry name" value="tRNA_endonuc-like_dom_sf"/>
</dbReference>
<dbReference type="RefSeq" id="WP_267149724.1">
    <property type="nucleotide sequence ID" value="NZ_JAPMLT010000001.1"/>
</dbReference>
<proteinExistence type="inferred from homology"/>
<reference evidence="3 4" key="1">
    <citation type="submission" date="2022-11" db="EMBL/GenBank/DDBJ databases">
        <title>Study of microbial diversity in lake waters.</title>
        <authorList>
            <person name="Zhang J."/>
        </authorList>
    </citation>
    <scope>NUCLEOTIDE SEQUENCE [LARGE SCALE GENOMIC DNA]</scope>
    <source>
        <strain evidence="3 4">DT12</strain>
    </source>
</reference>
<sequence length="124" mass="14163">MTVTDPRKQTGARGEAFAADYLAGYGYRILDRNWRRAGGEIDLIAVIGDTLVFIEVRTRTSRAYGSAEESVDARKQRQVRKVAALYLVEAGRLPFRRFRFDVIAVQLDRRTGELQTLRHLEDAF</sequence>
<dbReference type="EMBL" id="JAPMLT010000001">
    <property type="protein sequence ID" value="MCX7568479.1"/>
    <property type="molecule type" value="Genomic_DNA"/>
</dbReference>
<evidence type="ECO:0000313" key="3">
    <source>
        <dbReference type="EMBL" id="MCX7568479.1"/>
    </source>
</evidence>
<dbReference type="SUPFAM" id="SSF52980">
    <property type="entry name" value="Restriction endonuclease-like"/>
    <property type="match status" value="1"/>
</dbReference>
<evidence type="ECO:0000256" key="2">
    <source>
        <dbReference type="HAMAP-Rule" id="MF_00048"/>
    </source>
</evidence>
<dbReference type="PANTHER" id="PTHR34039:SF1">
    <property type="entry name" value="UPF0102 PROTEIN YRAN"/>
    <property type="match status" value="1"/>
</dbReference>
<dbReference type="CDD" id="cd20736">
    <property type="entry name" value="PoNe_Nuclease"/>
    <property type="match status" value="1"/>
</dbReference>
<protein>
    <recommendedName>
        <fullName evidence="2">UPF0102 protein OS242_00675</fullName>
    </recommendedName>
</protein>
<dbReference type="HAMAP" id="MF_00048">
    <property type="entry name" value="UPF0102"/>
    <property type="match status" value="1"/>
</dbReference>
<evidence type="ECO:0000313" key="4">
    <source>
        <dbReference type="Proteomes" id="UP001208017"/>
    </source>
</evidence>
<dbReference type="InterPro" id="IPR003509">
    <property type="entry name" value="UPF0102_YraN-like"/>
</dbReference>